<name>A0A6J4TE65_9ACTN</name>
<protein>
    <submittedName>
        <fullName evidence="2">Uncharacterized protein</fullName>
    </submittedName>
</protein>
<accession>A0A6J4TE65</accession>
<gene>
    <name evidence="2" type="ORF">AVDCRST_MAG53-3539</name>
</gene>
<dbReference type="EMBL" id="CADCVR010000102">
    <property type="protein sequence ID" value="CAA9520894.1"/>
    <property type="molecule type" value="Genomic_DNA"/>
</dbReference>
<proteinExistence type="predicted"/>
<feature type="compositionally biased region" description="Low complexity" evidence="1">
    <location>
        <begin position="9"/>
        <end position="29"/>
    </location>
</feature>
<organism evidence="2">
    <name type="scientific">uncultured Solirubrobacteraceae bacterium</name>
    <dbReference type="NCBI Taxonomy" id="1162706"/>
    <lineage>
        <taxon>Bacteria</taxon>
        <taxon>Bacillati</taxon>
        <taxon>Actinomycetota</taxon>
        <taxon>Thermoleophilia</taxon>
        <taxon>Solirubrobacterales</taxon>
        <taxon>Solirubrobacteraceae</taxon>
        <taxon>environmental samples</taxon>
    </lineage>
</organism>
<evidence type="ECO:0000313" key="2">
    <source>
        <dbReference type="EMBL" id="CAA9520894.1"/>
    </source>
</evidence>
<feature type="non-terminal residue" evidence="2">
    <location>
        <position position="1"/>
    </location>
</feature>
<dbReference type="AlphaFoldDB" id="A0A6J4TE65"/>
<feature type="compositionally biased region" description="Low complexity" evidence="1">
    <location>
        <begin position="39"/>
        <end position="62"/>
    </location>
</feature>
<feature type="compositionally biased region" description="Low complexity" evidence="1">
    <location>
        <begin position="120"/>
        <end position="158"/>
    </location>
</feature>
<evidence type="ECO:0000256" key="1">
    <source>
        <dbReference type="SAM" id="MobiDB-lite"/>
    </source>
</evidence>
<feature type="non-terminal residue" evidence="2">
    <location>
        <position position="158"/>
    </location>
</feature>
<reference evidence="2" key="1">
    <citation type="submission" date="2020-02" db="EMBL/GenBank/DDBJ databases">
        <authorList>
            <person name="Meier V. D."/>
        </authorList>
    </citation>
    <scope>NUCLEOTIDE SEQUENCE</scope>
    <source>
        <strain evidence="2">AVDCRST_MAG53</strain>
    </source>
</reference>
<feature type="region of interest" description="Disordered" evidence="1">
    <location>
        <begin position="1"/>
        <end position="158"/>
    </location>
</feature>
<sequence>CASASLAGCPTRSARPATRTSTRCSPPTSGSSLRRAPSRRSGIPSARGRRSPGSSTPTAPRRSSPRPFPARSWDSARWPSTSARCVTGSARGSRIWWSTRRDAPPASAGGCWTRRRRGRASAARRISSSIRATRAPQRTASTSGSPRAGRRGASAGRC</sequence>